<organism evidence="2 3">
    <name type="scientific">Malus domestica</name>
    <name type="common">Apple</name>
    <name type="synonym">Pyrus malus</name>
    <dbReference type="NCBI Taxonomy" id="3750"/>
    <lineage>
        <taxon>Eukaryota</taxon>
        <taxon>Viridiplantae</taxon>
        <taxon>Streptophyta</taxon>
        <taxon>Embryophyta</taxon>
        <taxon>Tracheophyta</taxon>
        <taxon>Spermatophyta</taxon>
        <taxon>Magnoliopsida</taxon>
        <taxon>eudicotyledons</taxon>
        <taxon>Gunneridae</taxon>
        <taxon>Pentapetalae</taxon>
        <taxon>rosids</taxon>
        <taxon>fabids</taxon>
        <taxon>Rosales</taxon>
        <taxon>Rosaceae</taxon>
        <taxon>Amygdaloideae</taxon>
        <taxon>Maleae</taxon>
        <taxon>Malus</taxon>
    </lineage>
</organism>
<name>A0A498KJD0_MALDO</name>
<evidence type="ECO:0000313" key="2">
    <source>
        <dbReference type="EMBL" id="RXI07291.1"/>
    </source>
</evidence>
<proteinExistence type="predicted"/>
<reference evidence="2 3" key="1">
    <citation type="submission" date="2018-10" db="EMBL/GenBank/DDBJ databases">
        <title>A high-quality apple genome assembly.</title>
        <authorList>
            <person name="Hu J."/>
        </authorList>
    </citation>
    <scope>NUCLEOTIDE SEQUENCE [LARGE SCALE GENOMIC DNA]</scope>
    <source>
        <strain evidence="3">cv. HFTH1</strain>
        <tissue evidence="2">Young leaf</tissue>
    </source>
</reference>
<keyword evidence="3" id="KW-1185">Reference proteome</keyword>
<protein>
    <submittedName>
        <fullName evidence="2">Uncharacterized protein</fullName>
    </submittedName>
</protein>
<evidence type="ECO:0000313" key="3">
    <source>
        <dbReference type="Proteomes" id="UP000290289"/>
    </source>
</evidence>
<dbReference type="Proteomes" id="UP000290289">
    <property type="component" value="Chromosome 2"/>
</dbReference>
<accession>A0A498KJD0</accession>
<sequence>MDSCCKIVSTVHYFGFNLYRSFVFRSDLPFHFRSIDSIELEAQQPSSPSPHLISVSNSGQPPAHHHTILSPLTLQPSFTTQPPPRHRSLSRVIFSRITELSIQHQHRIVQLQLRTDKRKVIPGAVLAVLTSKDAEAVVISDSANAIVT</sequence>
<evidence type="ECO:0000256" key="1">
    <source>
        <dbReference type="SAM" id="MobiDB-lite"/>
    </source>
</evidence>
<comment type="caution">
    <text evidence="2">The sequence shown here is derived from an EMBL/GenBank/DDBJ whole genome shotgun (WGS) entry which is preliminary data.</text>
</comment>
<feature type="region of interest" description="Disordered" evidence="1">
    <location>
        <begin position="44"/>
        <end position="66"/>
    </location>
</feature>
<dbReference type="AlphaFoldDB" id="A0A498KJD0"/>
<gene>
    <name evidence="2" type="ORF">DVH24_026427</name>
</gene>
<dbReference type="EMBL" id="RDQH01000328">
    <property type="protein sequence ID" value="RXI07291.1"/>
    <property type="molecule type" value="Genomic_DNA"/>
</dbReference>